<dbReference type="AlphaFoldDB" id="A0A0F8YVL7"/>
<organism evidence="1">
    <name type="scientific">marine sediment metagenome</name>
    <dbReference type="NCBI Taxonomy" id="412755"/>
    <lineage>
        <taxon>unclassified sequences</taxon>
        <taxon>metagenomes</taxon>
        <taxon>ecological metagenomes</taxon>
    </lineage>
</organism>
<accession>A0A0F8YVL7</accession>
<sequence length="185" mass="19214">MSDITATGPNGEKMVLQDGQWSPVEESKGFFDRFGEDIDVRSVMLGDIVDRYKNEEQGLTSTITQMVGKAGLGGVFDFMGEAIISGLRGASNVGNMMLPESVEDMLNNSAGKAGAAFLNTDVGQAGLNAASDGVEAYGKWAKEHPVASANLEAVANIALIAAPAKYIPAEMGLLGKAGKGLELSA</sequence>
<evidence type="ECO:0000313" key="1">
    <source>
        <dbReference type="EMBL" id="KKK85453.1"/>
    </source>
</evidence>
<dbReference type="EMBL" id="LAZR01051303">
    <property type="protein sequence ID" value="KKK85453.1"/>
    <property type="molecule type" value="Genomic_DNA"/>
</dbReference>
<feature type="non-terminal residue" evidence="1">
    <location>
        <position position="185"/>
    </location>
</feature>
<comment type="caution">
    <text evidence="1">The sequence shown here is derived from an EMBL/GenBank/DDBJ whole genome shotgun (WGS) entry which is preliminary data.</text>
</comment>
<protein>
    <submittedName>
        <fullName evidence="1">Uncharacterized protein</fullName>
    </submittedName>
</protein>
<proteinExistence type="predicted"/>
<name>A0A0F8YVL7_9ZZZZ</name>
<reference evidence="1" key="1">
    <citation type="journal article" date="2015" name="Nature">
        <title>Complex archaea that bridge the gap between prokaryotes and eukaryotes.</title>
        <authorList>
            <person name="Spang A."/>
            <person name="Saw J.H."/>
            <person name="Jorgensen S.L."/>
            <person name="Zaremba-Niedzwiedzka K."/>
            <person name="Martijn J."/>
            <person name="Lind A.E."/>
            <person name="van Eijk R."/>
            <person name="Schleper C."/>
            <person name="Guy L."/>
            <person name="Ettema T.J."/>
        </authorList>
    </citation>
    <scope>NUCLEOTIDE SEQUENCE</scope>
</reference>
<gene>
    <name evidence="1" type="ORF">LCGC14_2773160</name>
</gene>